<proteinExistence type="predicted"/>
<sequence length="421" mass="45982">MAEIGHAYSAANSPLAESNWDLKWPQSVRTFAKMLREDAQVRSVHKAVTLPIQRTTWRIDPNGAADNVTRLVAEDVRLPILGDDGSNPLANTGGHFSFQQHLYWALHSLTYGAMYFEKVYEVVDGRDRLRKLAPRLPDSITAINVAPDGGLEGIEQRPLPGERGRGVEPVVIPVEHLVAYVHDPVLMDWRGTSLFRPAYKHWVLKDQLLRLEAQVLERNGMGVPVYTTSDDSITGMDLQDEIRQGLDIATGLRSGATAGAAIPHTASLSVEGTKGQLVSPREAIAYQDSQIGKSALAHFLNLEGKGGSYSLAEVQANIFVQSLQTVAETITDTFNRFVIEPLVDLAFDSSGGPYPKLVCDPIGTKTDLTAESLATLVSNGIILPDRDLEEEMRRRGSLPPKRPLDKPVNNGGANAADQKPQ</sequence>
<dbReference type="Pfam" id="PF06074">
    <property type="entry name" value="Portal_Mu"/>
    <property type="match status" value="1"/>
</dbReference>
<protein>
    <recommendedName>
        <fullName evidence="4">Portal protein</fullName>
    </recommendedName>
</protein>
<evidence type="ECO:0008006" key="4">
    <source>
        <dbReference type="Google" id="ProtNLM"/>
    </source>
</evidence>
<dbReference type="EMBL" id="PHQP01000003">
    <property type="protein sequence ID" value="RAV34915.1"/>
    <property type="molecule type" value="Genomic_DNA"/>
</dbReference>
<organism evidence="2 3">
    <name type="scientific">Corynebacterium heidelbergense</name>
    <dbReference type="NCBI Taxonomy" id="2055947"/>
    <lineage>
        <taxon>Bacteria</taxon>
        <taxon>Bacillati</taxon>
        <taxon>Actinomycetota</taxon>
        <taxon>Actinomycetes</taxon>
        <taxon>Mycobacteriales</taxon>
        <taxon>Corynebacteriaceae</taxon>
        <taxon>Corynebacterium</taxon>
    </lineage>
</organism>
<gene>
    <name evidence="2" type="ORF">CWC39_00830</name>
</gene>
<dbReference type="InterPro" id="IPR009279">
    <property type="entry name" value="Portal_Mu"/>
</dbReference>
<dbReference type="AlphaFoldDB" id="A0A364VE38"/>
<comment type="caution">
    <text evidence="2">The sequence shown here is derived from an EMBL/GenBank/DDBJ whole genome shotgun (WGS) entry which is preliminary data.</text>
</comment>
<evidence type="ECO:0000313" key="2">
    <source>
        <dbReference type="EMBL" id="RAV34915.1"/>
    </source>
</evidence>
<dbReference type="Proteomes" id="UP000251047">
    <property type="component" value="Unassembled WGS sequence"/>
</dbReference>
<reference evidence="2 3" key="1">
    <citation type="journal article" date="2018" name="Syst. Appl. Microbiol.">
        <title>Corynebacterium heidelbergense sp. nov., isolated from the preen glands of Egyptian geese (Alopochen aegyptiacus).</title>
        <authorList>
            <person name="Braun M.S."/>
            <person name="Wang E."/>
            <person name="Zimmermann S."/>
            <person name="Wink M."/>
        </authorList>
    </citation>
    <scope>NUCLEOTIDE SEQUENCE [LARGE SCALE GENOMIC DNA]</scope>
    <source>
        <strain evidence="2 3">DSM 104638</strain>
    </source>
</reference>
<accession>A0A364VE38</accession>
<dbReference type="OrthoDB" id="1804088at2"/>
<evidence type="ECO:0000256" key="1">
    <source>
        <dbReference type="SAM" id="MobiDB-lite"/>
    </source>
</evidence>
<evidence type="ECO:0000313" key="3">
    <source>
        <dbReference type="Proteomes" id="UP000251047"/>
    </source>
</evidence>
<feature type="region of interest" description="Disordered" evidence="1">
    <location>
        <begin position="388"/>
        <end position="421"/>
    </location>
</feature>
<dbReference type="RefSeq" id="WP_112768631.1">
    <property type="nucleotide sequence ID" value="NZ_CP063191.1"/>
</dbReference>
<name>A0A364VE38_9CORY</name>